<evidence type="ECO:0000313" key="10">
    <source>
        <dbReference type="Proteomes" id="UP000054877"/>
    </source>
</evidence>
<keyword evidence="5" id="KW-0769">Symport</keyword>
<feature type="transmembrane region" description="Helical" evidence="8">
    <location>
        <begin position="12"/>
        <end position="31"/>
    </location>
</feature>
<reference evidence="9 10" key="1">
    <citation type="submission" date="2015-11" db="EMBL/GenBank/DDBJ databases">
        <title>Genomic analysis of 38 Legionella species identifies large and diverse effector repertoires.</title>
        <authorList>
            <person name="Burstein D."/>
            <person name="Amaro F."/>
            <person name="Zusman T."/>
            <person name="Lifshitz Z."/>
            <person name="Cohen O."/>
            <person name="Gilbert J.A."/>
            <person name="Pupko T."/>
            <person name="Shuman H.A."/>
            <person name="Segal G."/>
        </authorList>
    </citation>
    <scope>NUCLEOTIDE SEQUENCE [LARGE SCALE GENOMIC DNA]</scope>
    <source>
        <strain evidence="9 10">Mt.St.Helens-9</strain>
    </source>
</reference>
<keyword evidence="6 8" id="KW-1133">Transmembrane helix</keyword>
<proteinExistence type="predicted"/>
<dbReference type="SUPFAM" id="SSF118215">
    <property type="entry name" value="Proton glutamate symport protein"/>
    <property type="match status" value="1"/>
</dbReference>
<keyword evidence="10" id="KW-1185">Reference proteome</keyword>
<keyword evidence="4 8" id="KW-0812">Transmembrane</keyword>
<dbReference type="GO" id="GO:0006835">
    <property type="term" value="P:dicarboxylic acid transport"/>
    <property type="evidence" value="ECO:0007669"/>
    <property type="project" value="TreeGrafter"/>
</dbReference>
<dbReference type="RefSeq" id="WP_058483154.1">
    <property type="nucleotide sequence ID" value="NZ_CAAAII010000005.1"/>
</dbReference>
<feature type="transmembrane region" description="Helical" evidence="8">
    <location>
        <begin position="193"/>
        <end position="213"/>
    </location>
</feature>
<evidence type="ECO:0000256" key="2">
    <source>
        <dbReference type="ARBA" id="ARBA00022448"/>
    </source>
</evidence>
<keyword evidence="2" id="KW-0813">Transport</keyword>
<evidence type="ECO:0000256" key="5">
    <source>
        <dbReference type="ARBA" id="ARBA00022847"/>
    </source>
</evidence>
<organism evidence="9 10">
    <name type="scientific">Legionella spiritensis</name>
    <dbReference type="NCBI Taxonomy" id="452"/>
    <lineage>
        <taxon>Bacteria</taxon>
        <taxon>Pseudomonadati</taxon>
        <taxon>Pseudomonadota</taxon>
        <taxon>Gammaproteobacteria</taxon>
        <taxon>Legionellales</taxon>
        <taxon>Legionellaceae</taxon>
        <taxon>Legionella</taxon>
    </lineage>
</organism>
<feature type="transmembrane region" description="Helical" evidence="8">
    <location>
        <begin position="51"/>
        <end position="76"/>
    </location>
</feature>
<dbReference type="PATRIC" id="fig|452.5.peg.1351"/>
<dbReference type="Proteomes" id="UP000054877">
    <property type="component" value="Unassembled WGS sequence"/>
</dbReference>
<evidence type="ECO:0000256" key="6">
    <source>
        <dbReference type="ARBA" id="ARBA00022989"/>
    </source>
</evidence>
<dbReference type="PANTHER" id="PTHR42865">
    <property type="entry name" value="PROTON/GLUTAMATE-ASPARTATE SYMPORTER"/>
    <property type="match status" value="1"/>
</dbReference>
<evidence type="ECO:0000256" key="1">
    <source>
        <dbReference type="ARBA" id="ARBA00004651"/>
    </source>
</evidence>
<dbReference type="GO" id="GO:0005886">
    <property type="term" value="C:plasma membrane"/>
    <property type="evidence" value="ECO:0007669"/>
    <property type="project" value="UniProtKB-SubCell"/>
</dbReference>
<evidence type="ECO:0000256" key="3">
    <source>
        <dbReference type="ARBA" id="ARBA00022475"/>
    </source>
</evidence>
<keyword evidence="3" id="KW-1003">Cell membrane</keyword>
<feature type="transmembrane region" description="Helical" evidence="8">
    <location>
        <begin position="154"/>
        <end position="172"/>
    </location>
</feature>
<gene>
    <name evidence="9" type="primary">dctA</name>
    <name evidence="9" type="ORF">Lspi_1223</name>
</gene>
<accession>A0A0W0Z5H9</accession>
<dbReference type="STRING" id="452.Lspi_1223"/>
<comment type="subcellular location">
    <subcellularLocation>
        <location evidence="1">Cell membrane</location>
        <topology evidence="1">Multi-pass membrane protein</topology>
    </subcellularLocation>
</comment>
<dbReference type="OrthoDB" id="9766690at2"/>
<feature type="transmembrane region" description="Helical" evidence="8">
    <location>
        <begin position="225"/>
        <end position="249"/>
    </location>
</feature>
<evidence type="ECO:0000256" key="8">
    <source>
        <dbReference type="SAM" id="Phobius"/>
    </source>
</evidence>
<dbReference type="Pfam" id="PF00375">
    <property type="entry name" value="SDF"/>
    <property type="match status" value="1"/>
</dbReference>
<dbReference type="FunFam" id="1.10.3860.10:FF:000001">
    <property type="entry name" value="C4-dicarboxylate transport protein"/>
    <property type="match status" value="1"/>
</dbReference>
<comment type="caution">
    <text evidence="9">The sequence shown here is derived from an EMBL/GenBank/DDBJ whole genome shotgun (WGS) entry which is preliminary data.</text>
</comment>
<feature type="transmembrane region" description="Helical" evidence="8">
    <location>
        <begin position="335"/>
        <end position="364"/>
    </location>
</feature>
<feature type="transmembrane region" description="Helical" evidence="8">
    <location>
        <begin position="88"/>
        <end position="110"/>
    </location>
</feature>
<sequence>MKYHSSNRLSAQILVAIVAGIALGILFNQFRDVDWLTNYLVEGVLDWGGQSFIAILKMMVVPVVLVSLVCGSFSLSNASEFGRAAVKTIFLFLLTTAMAISLALLVSTWVDVGSGITPPDDQSVKMIVKAPTLKDTLLAIFPDNPVAAMAEGKMLQIIVFALLIGVAISSLGSKSDRIRQLFRDMDDVVMTMVHLIFYVAPYGIFCLVCVLFARDGYMILGQLVGYFLTVLGTLLLQIICVYALLLKIFTGLSPIQFYRKFWPAMLFAFSTSSSNVSIPVTLDRVRSKLGVSESIASFVIPLGATINMDGTAVMQGVATVFIANSYHIPLGISGYLTVILVATMASIGTAGVPGVGLITLTMVLTQVNLPAEGIAMIIGIDRLLDMVRTAVNISGDATIACIVSNSDAALDKRIFYEDDTGD</sequence>
<dbReference type="GO" id="GO:0015293">
    <property type="term" value="F:symporter activity"/>
    <property type="evidence" value="ECO:0007669"/>
    <property type="project" value="UniProtKB-KW"/>
</dbReference>
<evidence type="ECO:0000256" key="4">
    <source>
        <dbReference type="ARBA" id="ARBA00022692"/>
    </source>
</evidence>
<dbReference type="Gene3D" id="1.10.3860.10">
    <property type="entry name" value="Sodium:dicarboxylate symporter"/>
    <property type="match status" value="1"/>
</dbReference>
<keyword evidence="7 8" id="KW-0472">Membrane</keyword>
<protein>
    <submittedName>
        <fullName evidence="9">C4-dicarboxylic acid, orotate and citrate transporter</fullName>
    </submittedName>
</protein>
<dbReference type="AlphaFoldDB" id="A0A0W0Z5H9"/>
<dbReference type="InterPro" id="IPR036458">
    <property type="entry name" value="Na:dicarbo_symporter_sf"/>
</dbReference>
<name>A0A0W0Z5H9_LEGSP</name>
<dbReference type="PANTHER" id="PTHR42865:SF7">
    <property type="entry name" value="PROTON_GLUTAMATE-ASPARTATE SYMPORTER"/>
    <property type="match status" value="1"/>
</dbReference>
<dbReference type="PRINTS" id="PR00173">
    <property type="entry name" value="EDTRNSPORT"/>
</dbReference>
<evidence type="ECO:0000313" key="9">
    <source>
        <dbReference type="EMBL" id="KTD64416.1"/>
    </source>
</evidence>
<dbReference type="InterPro" id="IPR001991">
    <property type="entry name" value="Na-dicarboxylate_symporter"/>
</dbReference>
<evidence type="ECO:0000256" key="7">
    <source>
        <dbReference type="ARBA" id="ARBA00023136"/>
    </source>
</evidence>
<dbReference type="EMBL" id="LNYX01000013">
    <property type="protein sequence ID" value="KTD64416.1"/>
    <property type="molecule type" value="Genomic_DNA"/>
</dbReference>